<dbReference type="Gene3D" id="3.40.50.720">
    <property type="entry name" value="NAD(P)-binding Rossmann-like Domain"/>
    <property type="match status" value="1"/>
</dbReference>
<comment type="cofactor">
    <cofactor evidence="1 6">
        <name>Zn(2+)</name>
        <dbReference type="ChEBI" id="CHEBI:29105"/>
    </cofactor>
</comment>
<evidence type="ECO:0000256" key="4">
    <source>
        <dbReference type="ARBA" id="ARBA00022833"/>
    </source>
</evidence>
<evidence type="ECO:0000313" key="8">
    <source>
        <dbReference type="EMBL" id="MDP9792980.1"/>
    </source>
</evidence>
<dbReference type="InterPro" id="IPR036291">
    <property type="entry name" value="NAD(P)-bd_dom_sf"/>
</dbReference>
<dbReference type="Proteomes" id="UP001240984">
    <property type="component" value="Unassembled WGS sequence"/>
</dbReference>
<name>A0ABT9MNH4_9ACTN</name>
<comment type="similarity">
    <text evidence="2 6">Belongs to the zinc-containing alcohol dehydrogenase family.</text>
</comment>
<dbReference type="InterPro" id="IPR011032">
    <property type="entry name" value="GroES-like_sf"/>
</dbReference>
<dbReference type="SUPFAM" id="SSF50129">
    <property type="entry name" value="GroES-like"/>
    <property type="match status" value="1"/>
</dbReference>
<accession>A0ABT9MNH4</accession>
<dbReference type="EMBL" id="JAUSRA010000001">
    <property type="protein sequence ID" value="MDP9792980.1"/>
    <property type="molecule type" value="Genomic_DNA"/>
</dbReference>
<proteinExistence type="inferred from homology"/>
<dbReference type="Gene3D" id="3.90.180.10">
    <property type="entry name" value="Medium-chain alcohol dehydrogenases, catalytic domain"/>
    <property type="match status" value="1"/>
</dbReference>
<keyword evidence="3 6" id="KW-0479">Metal-binding</keyword>
<dbReference type="PANTHER" id="PTHR43350">
    <property type="entry name" value="NAD-DEPENDENT ALCOHOL DEHYDROGENASE"/>
    <property type="match status" value="1"/>
</dbReference>
<dbReference type="PANTHER" id="PTHR43350:SF17">
    <property type="entry name" value="NAD-DEPENDENT ALCOHOL DEHYDROGENASE"/>
    <property type="match status" value="1"/>
</dbReference>
<reference evidence="8 9" key="1">
    <citation type="submission" date="2023-07" db="EMBL/GenBank/DDBJ databases">
        <title>Sequencing the genomes of 1000 actinobacteria strains.</title>
        <authorList>
            <person name="Klenk H.-P."/>
        </authorList>
    </citation>
    <scope>NUCLEOTIDE SEQUENCE [LARGE SCALE GENOMIC DNA]</scope>
    <source>
        <strain evidence="8 9">DSM 44710</strain>
    </source>
</reference>
<dbReference type="InterPro" id="IPR013154">
    <property type="entry name" value="ADH-like_N"/>
</dbReference>
<dbReference type="PROSITE" id="PS00059">
    <property type="entry name" value="ADH_ZINC"/>
    <property type="match status" value="1"/>
</dbReference>
<evidence type="ECO:0000259" key="7">
    <source>
        <dbReference type="SMART" id="SM00829"/>
    </source>
</evidence>
<dbReference type="RefSeq" id="WP_306827866.1">
    <property type="nucleotide sequence ID" value="NZ_JAUSRA010000001.1"/>
</dbReference>
<dbReference type="GO" id="GO:0004022">
    <property type="term" value="F:alcohol dehydrogenase (NAD+) activity"/>
    <property type="evidence" value="ECO:0007669"/>
    <property type="project" value="UniProtKB-EC"/>
</dbReference>
<evidence type="ECO:0000256" key="3">
    <source>
        <dbReference type="ARBA" id="ARBA00022723"/>
    </source>
</evidence>
<gene>
    <name evidence="8" type="ORF">J2S43_001492</name>
</gene>
<comment type="caution">
    <text evidence="8">The sequence shown here is derived from an EMBL/GenBank/DDBJ whole genome shotgun (WGS) entry which is preliminary data.</text>
</comment>
<dbReference type="InterPro" id="IPR002328">
    <property type="entry name" value="ADH_Zn_CS"/>
</dbReference>
<dbReference type="Pfam" id="PF00107">
    <property type="entry name" value="ADH_zinc_N"/>
    <property type="match status" value="1"/>
</dbReference>
<evidence type="ECO:0000256" key="6">
    <source>
        <dbReference type="RuleBase" id="RU361277"/>
    </source>
</evidence>
<dbReference type="InterPro" id="IPR020843">
    <property type="entry name" value="ER"/>
</dbReference>
<evidence type="ECO:0000256" key="5">
    <source>
        <dbReference type="ARBA" id="ARBA00023002"/>
    </source>
</evidence>
<dbReference type="CDD" id="cd08254">
    <property type="entry name" value="hydroxyacyl_CoA_DH"/>
    <property type="match status" value="1"/>
</dbReference>
<dbReference type="SUPFAM" id="SSF51735">
    <property type="entry name" value="NAD(P)-binding Rossmann-fold domains"/>
    <property type="match status" value="1"/>
</dbReference>
<dbReference type="Pfam" id="PF08240">
    <property type="entry name" value="ADH_N"/>
    <property type="match status" value="1"/>
</dbReference>
<dbReference type="EC" id="1.1.1.1" evidence="8"/>
<dbReference type="InterPro" id="IPR013149">
    <property type="entry name" value="ADH-like_C"/>
</dbReference>
<keyword evidence="5 8" id="KW-0560">Oxidoreductase</keyword>
<evidence type="ECO:0000256" key="1">
    <source>
        <dbReference type="ARBA" id="ARBA00001947"/>
    </source>
</evidence>
<sequence>MKAWQLIGTNKPLELTEVADPTPGPGEVVLDVTASGLCHSDVSSMTDPGVFASLAKTPITIGHEIAGVVSAVGEGVTGWAIGDRAGVCPTASAATPGKDGPSAGEASPGYGHDGGFAEKYLARAYDLVRVPDGLDIALGAVATDAGMTSYHALVVRGALKKGMKVGIIGLGGLGQIAARVGVLKGAEVHVAEMKKDVWTLAESLGATSTVSDVSEWRGQGFDLIVDYAGFGTTTAGALKAVRYDGTVVQVGMGKTDIGIDTTDLIINHANLLGSVGGTKDDIADLYALMAAGDLTPQITEITFDQIPQGIDDLRDGKVTGRLVARLGS</sequence>
<keyword evidence="4 6" id="KW-0862">Zinc</keyword>
<protein>
    <submittedName>
        <fullName evidence="8">Propanol-preferring alcohol dehydrogenase</fullName>
        <ecNumber evidence="8">1.1.1.1</ecNumber>
    </submittedName>
</protein>
<organism evidence="8 9">
    <name type="scientific">Catenuloplanes nepalensis</name>
    <dbReference type="NCBI Taxonomy" id="587533"/>
    <lineage>
        <taxon>Bacteria</taxon>
        <taxon>Bacillati</taxon>
        <taxon>Actinomycetota</taxon>
        <taxon>Actinomycetes</taxon>
        <taxon>Micromonosporales</taxon>
        <taxon>Micromonosporaceae</taxon>
        <taxon>Catenuloplanes</taxon>
    </lineage>
</organism>
<evidence type="ECO:0000313" key="9">
    <source>
        <dbReference type="Proteomes" id="UP001240984"/>
    </source>
</evidence>
<feature type="domain" description="Enoyl reductase (ER)" evidence="7">
    <location>
        <begin position="8"/>
        <end position="324"/>
    </location>
</feature>
<dbReference type="SMART" id="SM00829">
    <property type="entry name" value="PKS_ER"/>
    <property type="match status" value="1"/>
</dbReference>
<evidence type="ECO:0000256" key="2">
    <source>
        <dbReference type="ARBA" id="ARBA00008072"/>
    </source>
</evidence>
<keyword evidence="9" id="KW-1185">Reference proteome</keyword>